<feature type="transmembrane region" description="Helical" evidence="1">
    <location>
        <begin position="20"/>
        <end position="39"/>
    </location>
</feature>
<name>A0A2D2AZX0_9CAUL</name>
<dbReference type="InterPro" id="IPR010995">
    <property type="entry name" value="DNA_repair_Rad51/TF_NusA_a-hlx"/>
</dbReference>
<gene>
    <name evidence="2" type="ORF">CSW64_14685</name>
</gene>
<dbReference type="OrthoDB" id="9807941at2"/>
<organism evidence="2 3">
    <name type="scientific">Caulobacter mirabilis</name>
    <dbReference type="NCBI Taxonomy" id="69666"/>
    <lineage>
        <taxon>Bacteria</taxon>
        <taxon>Pseudomonadati</taxon>
        <taxon>Pseudomonadota</taxon>
        <taxon>Alphaproteobacteria</taxon>
        <taxon>Caulobacterales</taxon>
        <taxon>Caulobacteraceae</taxon>
        <taxon>Caulobacter</taxon>
    </lineage>
</organism>
<dbReference type="EMBL" id="CP024201">
    <property type="protein sequence ID" value="ATQ43559.1"/>
    <property type="molecule type" value="Genomic_DNA"/>
</dbReference>
<keyword evidence="1" id="KW-0812">Transmembrane</keyword>
<evidence type="ECO:0000256" key="1">
    <source>
        <dbReference type="SAM" id="Phobius"/>
    </source>
</evidence>
<dbReference type="Pfam" id="PF14520">
    <property type="entry name" value="HHH_5"/>
    <property type="match status" value="1"/>
</dbReference>
<evidence type="ECO:0000313" key="3">
    <source>
        <dbReference type="Proteomes" id="UP000228945"/>
    </source>
</evidence>
<dbReference type="Gene3D" id="1.10.150.20">
    <property type="entry name" value="5' to 3' exonuclease, C-terminal subdomain"/>
    <property type="match status" value="1"/>
</dbReference>
<accession>A0A2D2AZX0</accession>
<proteinExistence type="predicted"/>
<protein>
    <submittedName>
        <fullName evidence="2">Uncharacterized protein</fullName>
    </submittedName>
</protein>
<sequence length="193" mass="19963">MSKLSQDAEHALKLPVGVVSPLWLVFAGAAVTGAAFYWANAWLKPTNLEAEAGAAAATPAPLEAAPEPEPEAAPIVEPEAVVEVVAEPAAEAVAEPAAEVVEAVEPAAEETPQVVEAAAPAVDLPVDDLTRLTGVGPKLAASLAERGVTRFADIAAWTADDIVQIDRDLKLLGRIDREAWVAQARRLADAAAN</sequence>
<keyword evidence="1" id="KW-1133">Transmembrane helix</keyword>
<reference evidence="2 3" key="1">
    <citation type="submission" date="2017-10" db="EMBL/GenBank/DDBJ databases">
        <title>Genome sequence of Caulobacter mirabilis FWC38.</title>
        <authorList>
            <person name="Fiebig A."/>
            <person name="Crosson S."/>
        </authorList>
    </citation>
    <scope>NUCLEOTIDE SEQUENCE [LARGE SCALE GENOMIC DNA]</scope>
    <source>
        <strain evidence="2 3">FWC 38</strain>
    </source>
</reference>
<evidence type="ECO:0000313" key="2">
    <source>
        <dbReference type="EMBL" id="ATQ43559.1"/>
    </source>
</evidence>
<dbReference type="AlphaFoldDB" id="A0A2D2AZX0"/>
<keyword evidence="1" id="KW-0472">Membrane</keyword>
<dbReference type="Proteomes" id="UP000228945">
    <property type="component" value="Chromosome"/>
</dbReference>
<dbReference type="KEGG" id="cmb:CSW64_14685"/>
<dbReference type="GO" id="GO:0000166">
    <property type="term" value="F:nucleotide binding"/>
    <property type="evidence" value="ECO:0007669"/>
    <property type="project" value="InterPro"/>
</dbReference>
<dbReference type="RefSeq" id="WP_099622808.1">
    <property type="nucleotide sequence ID" value="NZ_CP024201.1"/>
</dbReference>
<keyword evidence="3" id="KW-1185">Reference proteome</keyword>
<dbReference type="SUPFAM" id="SSF47794">
    <property type="entry name" value="Rad51 N-terminal domain-like"/>
    <property type="match status" value="1"/>
</dbReference>